<comment type="caution">
    <text evidence="2">The sequence shown here is derived from an EMBL/GenBank/DDBJ whole genome shotgun (WGS) entry which is preliminary data.</text>
</comment>
<name>A0A373FP48_COMTE</name>
<evidence type="ECO:0000313" key="2">
    <source>
        <dbReference type="EMBL" id="RGE45906.1"/>
    </source>
</evidence>
<dbReference type="EMBL" id="QURR01000006">
    <property type="protein sequence ID" value="RGE45906.1"/>
    <property type="molecule type" value="Genomic_DNA"/>
</dbReference>
<feature type="transmembrane region" description="Helical" evidence="1">
    <location>
        <begin position="36"/>
        <end position="59"/>
    </location>
</feature>
<gene>
    <name evidence="2" type="ORF">DZC30_06415</name>
</gene>
<proteinExistence type="predicted"/>
<dbReference type="AlphaFoldDB" id="A0A373FP48"/>
<keyword evidence="3" id="KW-1185">Reference proteome</keyword>
<keyword evidence="1" id="KW-0472">Membrane</keyword>
<reference evidence="2 3" key="1">
    <citation type="submission" date="2018-08" db="EMBL/GenBank/DDBJ databases">
        <title>Comamonas testosteroni strain SWCO2.</title>
        <authorList>
            <person name="Jiang N."/>
            <person name="Zhang X.Z."/>
        </authorList>
    </citation>
    <scope>NUCLEOTIDE SEQUENCE [LARGE SCALE GENOMIC DNA]</scope>
    <source>
        <strain evidence="2 3">SWCO2</strain>
    </source>
</reference>
<evidence type="ECO:0000256" key="1">
    <source>
        <dbReference type="SAM" id="Phobius"/>
    </source>
</evidence>
<protein>
    <submittedName>
        <fullName evidence="2">Uncharacterized protein</fullName>
    </submittedName>
</protein>
<dbReference type="Proteomes" id="UP000261948">
    <property type="component" value="Unassembled WGS sequence"/>
</dbReference>
<evidence type="ECO:0000313" key="3">
    <source>
        <dbReference type="Proteomes" id="UP000261948"/>
    </source>
</evidence>
<sequence length="60" mass="6003">MDDAEAFRGATGASSGLSGAVSTKEVLALLVREAGAAVFLAAALGLLLFTAFTSCLLTVR</sequence>
<accession>A0A373FP48</accession>
<organism evidence="2 3">
    <name type="scientific">Comamonas testosteroni</name>
    <name type="common">Pseudomonas testosteroni</name>
    <dbReference type="NCBI Taxonomy" id="285"/>
    <lineage>
        <taxon>Bacteria</taxon>
        <taxon>Pseudomonadati</taxon>
        <taxon>Pseudomonadota</taxon>
        <taxon>Betaproteobacteria</taxon>
        <taxon>Burkholderiales</taxon>
        <taxon>Comamonadaceae</taxon>
        <taxon>Comamonas</taxon>
    </lineage>
</organism>
<keyword evidence="1" id="KW-0812">Transmembrane</keyword>
<keyword evidence="1" id="KW-1133">Transmembrane helix</keyword>